<protein>
    <recommendedName>
        <fullName evidence="3">RNA-directed DNA polymerase (Reverse transcriptase)</fullName>
    </recommendedName>
</protein>
<name>A0A392P3Y7_9FABA</name>
<evidence type="ECO:0008006" key="3">
    <source>
        <dbReference type="Google" id="ProtNLM"/>
    </source>
</evidence>
<proteinExistence type="predicted"/>
<evidence type="ECO:0000313" key="2">
    <source>
        <dbReference type="Proteomes" id="UP000265520"/>
    </source>
</evidence>
<dbReference type="Proteomes" id="UP000265520">
    <property type="component" value="Unassembled WGS sequence"/>
</dbReference>
<feature type="non-terminal residue" evidence="1">
    <location>
        <position position="110"/>
    </location>
</feature>
<sequence length="110" mass="12912">MMFQRSRSRWLKEGDSNSHFFHACMKGRRSRNLISVLQVDGGWIEKPEEIRNWNVEFFKSHFKAMEWPRPNLDGLMFSVVSEEQNTGLVVPFTMEEIQSVIMECDGNKSP</sequence>
<comment type="caution">
    <text evidence="1">The sequence shown here is derived from an EMBL/GenBank/DDBJ whole genome shotgun (WGS) entry which is preliminary data.</text>
</comment>
<dbReference type="AlphaFoldDB" id="A0A392P3Y7"/>
<accession>A0A392P3Y7</accession>
<keyword evidence="2" id="KW-1185">Reference proteome</keyword>
<evidence type="ECO:0000313" key="1">
    <source>
        <dbReference type="EMBL" id="MCI05525.1"/>
    </source>
</evidence>
<reference evidence="1 2" key="1">
    <citation type="journal article" date="2018" name="Front. Plant Sci.">
        <title>Red Clover (Trifolium pratense) and Zigzag Clover (T. medium) - A Picture of Genomic Similarities and Differences.</title>
        <authorList>
            <person name="Dluhosova J."/>
            <person name="Istvanek J."/>
            <person name="Nedelnik J."/>
            <person name="Repkova J."/>
        </authorList>
    </citation>
    <scope>NUCLEOTIDE SEQUENCE [LARGE SCALE GENOMIC DNA]</scope>
    <source>
        <strain evidence="2">cv. 10/8</strain>
        <tissue evidence="1">Leaf</tissue>
    </source>
</reference>
<organism evidence="1 2">
    <name type="scientific">Trifolium medium</name>
    <dbReference type="NCBI Taxonomy" id="97028"/>
    <lineage>
        <taxon>Eukaryota</taxon>
        <taxon>Viridiplantae</taxon>
        <taxon>Streptophyta</taxon>
        <taxon>Embryophyta</taxon>
        <taxon>Tracheophyta</taxon>
        <taxon>Spermatophyta</taxon>
        <taxon>Magnoliopsida</taxon>
        <taxon>eudicotyledons</taxon>
        <taxon>Gunneridae</taxon>
        <taxon>Pentapetalae</taxon>
        <taxon>rosids</taxon>
        <taxon>fabids</taxon>
        <taxon>Fabales</taxon>
        <taxon>Fabaceae</taxon>
        <taxon>Papilionoideae</taxon>
        <taxon>50 kb inversion clade</taxon>
        <taxon>NPAAA clade</taxon>
        <taxon>Hologalegina</taxon>
        <taxon>IRL clade</taxon>
        <taxon>Trifolieae</taxon>
        <taxon>Trifolium</taxon>
    </lineage>
</organism>
<dbReference type="EMBL" id="LXQA010058940">
    <property type="protein sequence ID" value="MCI05525.1"/>
    <property type="molecule type" value="Genomic_DNA"/>
</dbReference>